<dbReference type="GeneID" id="54299140"/>
<keyword evidence="2" id="KW-1185">Reference proteome</keyword>
<evidence type="ECO:0000313" key="1">
    <source>
        <dbReference type="EMBL" id="KAF2147570.1"/>
    </source>
</evidence>
<protein>
    <submittedName>
        <fullName evidence="1">Uncharacterized protein</fullName>
    </submittedName>
</protein>
<accession>A0A6A6BU88</accession>
<dbReference type="OrthoDB" id="5279008at2759"/>
<dbReference type="AlphaFoldDB" id="A0A6A6BU88"/>
<organism evidence="1 2">
    <name type="scientific">Aplosporella prunicola CBS 121167</name>
    <dbReference type="NCBI Taxonomy" id="1176127"/>
    <lineage>
        <taxon>Eukaryota</taxon>
        <taxon>Fungi</taxon>
        <taxon>Dikarya</taxon>
        <taxon>Ascomycota</taxon>
        <taxon>Pezizomycotina</taxon>
        <taxon>Dothideomycetes</taxon>
        <taxon>Dothideomycetes incertae sedis</taxon>
        <taxon>Botryosphaeriales</taxon>
        <taxon>Aplosporellaceae</taxon>
        <taxon>Aplosporella</taxon>
    </lineage>
</organism>
<dbReference type="RefSeq" id="XP_033403278.1">
    <property type="nucleotide sequence ID" value="XM_033541643.1"/>
</dbReference>
<name>A0A6A6BU88_9PEZI</name>
<dbReference type="Proteomes" id="UP000799438">
    <property type="component" value="Unassembled WGS sequence"/>
</dbReference>
<proteinExistence type="predicted"/>
<reference evidence="1" key="1">
    <citation type="journal article" date="2020" name="Stud. Mycol.">
        <title>101 Dothideomycetes genomes: a test case for predicting lifestyles and emergence of pathogens.</title>
        <authorList>
            <person name="Haridas S."/>
            <person name="Albert R."/>
            <person name="Binder M."/>
            <person name="Bloem J."/>
            <person name="Labutti K."/>
            <person name="Salamov A."/>
            <person name="Andreopoulos B."/>
            <person name="Baker S."/>
            <person name="Barry K."/>
            <person name="Bills G."/>
            <person name="Bluhm B."/>
            <person name="Cannon C."/>
            <person name="Castanera R."/>
            <person name="Culley D."/>
            <person name="Daum C."/>
            <person name="Ezra D."/>
            <person name="Gonzalez J."/>
            <person name="Henrissat B."/>
            <person name="Kuo A."/>
            <person name="Liang C."/>
            <person name="Lipzen A."/>
            <person name="Lutzoni F."/>
            <person name="Magnuson J."/>
            <person name="Mondo S."/>
            <person name="Nolan M."/>
            <person name="Ohm R."/>
            <person name="Pangilinan J."/>
            <person name="Park H.-J."/>
            <person name="Ramirez L."/>
            <person name="Alfaro M."/>
            <person name="Sun H."/>
            <person name="Tritt A."/>
            <person name="Yoshinaga Y."/>
            <person name="Zwiers L.-H."/>
            <person name="Turgeon B."/>
            <person name="Goodwin S."/>
            <person name="Spatafora J."/>
            <person name="Crous P."/>
            <person name="Grigoriev I."/>
        </authorList>
    </citation>
    <scope>NUCLEOTIDE SEQUENCE</scope>
    <source>
        <strain evidence="1">CBS 121167</strain>
    </source>
</reference>
<sequence length="261" mass="29223">MTAPTPTLEGLPEEVLCEIAEQIEADYCYETTPWVSHKQDLCSLRLTSRAIAAKLNYIFAKQHFREAPITFTLFRLEQLVSIPRSTFAPSVKTVLLSTVFYSNEEVQQLQQALNGEGVHKMPHLHMHRRLKALREVASDISQKHNGDDHLHLLALALRNLKNLEAIQLYVNSNVDLRQPMGANYKPSKPLSHWQVHTPLSAMTASGTRPRKLLIWDGGYSGADDTIGPKNDLPANLEAFPSLDMLIGIAMILALYVVCGPY</sequence>
<evidence type="ECO:0000313" key="2">
    <source>
        <dbReference type="Proteomes" id="UP000799438"/>
    </source>
</evidence>
<gene>
    <name evidence="1" type="ORF">K452DRAFT_293964</name>
</gene>
<dbReference type="EMBL" id="ML995474">
    <property type="protein sequence ID" value="KAF2147570.1"/>
    <property type="molecule type" value="Genomic_DNA"/>
</dbReference>